<evidence type="ECO:0000313" key="2">
    <source>
        <dbReference type="Proteomes" id="UP000076586"/>
    </source>
</evidence>
<dbReference type="STRING" id="681398.PJIAN_3142"/>
<evidence type="ECO:0000313" key="1">
    <source>
        <dbReference type="EMBL" id="GAT62832.1"/>
    </source>
</evidence>
<gene>
    <name evidence="1" type="ORF">PJIAN_3142</name>
</gene>
<proteinExistence type="predicted"/>
<organism evidence="1 2">
    <name type="scientific">Paludibacter jiangxiensis</name>
    <dbReference type="NCBI Taxonomy" id="681398"/>
    <lineage>
        <taxon>Bacteria</taxon>
        <taxon>Pseudomonadati</taxon>
        <taxon>Bacteroidota</taxon>
        <taxon>Bacteroidia</taxon>
        <taxon>Bacteroidales</taxon>
        <taxon>Paludibacteraceae</taxon>
        <taxon>Paludibacter</taxon>
    </lineage>
</organism>
<protein>
    <submittedName>
        <fullName evidence="1">Uncharacterized protein</fullName>
    </submittedName>
</protein>
<comment type="caution">
    <text evidence="1">The sequence shown here is derived from an EMBL/GenBank/DDBJ whole genome shotgun (WGS) entry which is preliminary data.</text>
</comment>
<reference evidence="2" key="2">
    <citation type="journal article" date="2017" name="Genome Announc.">
        <title>Draft genome sequence of Paludibacter jiangxiensis NM7(T), a propionate-producing fermentative bacterium.</title>
        <authorList>
            <person name="Qiu Y.-L."/>
            <person name="Tourlousse D.M."/>
            <person name="Matsuura N."/>
            <person name="Ohashi A."/>
            <person name="Sekiguchi Y."/>
        </authorList>
    </citation>
    <scope>NUCLEOTIDE SEQUENCE [LARGE SCALE GENOMIC DNA]</scope>
    <source>
        <strain evidence="2">NM7</strain>
    </source>
</reference>
<reference evidence="2" key="1">
    <citation type="submission" date="2016-04" db="EMBL/GenBank/DDBJ databases">
        <title>Draft genome sequence of Paludibacter jiangxiensis strain NM7.</title>
        <authorList>
            <person name="Qiu Y."/>
            <person name="Matsuura N."/>
            <person name="Ohashi A."/>
            <person name="Tourlousse M.D."/>
            <person name="Sekiguchi Y."/>
        </authorList>
    </citation>
    <scope>NUCLEOTIDE SEQUENCE [LARGE SCALE GENOMIC DNA]</scope>
    <source>
        <strain evidence="2">NM7</strain>
    </source>
</reference>
<dbReference type="OrthoDB" id="594666at2"/>
<sequence>MTIEQLSQWMHEPHTLNQEQVAELRKLCEEFPYFAVSRMLLLKGLRNTNDVLFESETRKTAAYCPDRRKLYFLLYPVTETQNQSGSLSKSPYNDLPGDYFSLQEVNEPEDKSQSLKSLAQKLKEARQQKAATATTIRTTTPAPEITEEPIELVEEELIFTEDEAIRLIRAKNFEKALKILRVLHLNIPEKSVYFADQIRYLEKIIATINKS</sequence>
<keyword evidence="2" id="KW-1185">Reference proteome</keyword>
<accession>A0A170ZMS2</accession>
<dbReference type="AlphaFoldDB" id="A0A170ZMS2"/>
<dbReference type="RefSeq" id="WP_153802512.1">
    <property type="nucleotide sequence ID" value="NZ_BDCR01000003.1"/>
</dbReference>
<name>A0A170ZMS2_9BACT</name>
<dbReference type="Proteomes" id="UP000076586">
    <property type="component" value="Unassembled WGS sequence"/>
</dbReference>
<dbReference type="EMBL" id="BDCR01000003">
    <property type="protein sequence ID" value="GAT62832.1"/>
    <property type="molecule type" value="Genomic_DNA"/>
</dbReference>